<keyword evidence="6 12" id="KW-0347">Helicase</keyword>
<evidence type="ECO:0000313" key="15">
    <source>
        <dbReference type="Proteomes" id="UP000186176"/>
    </source>
</evidence>
<dbReference type="GO" id="GO:0006281">
    <property type="term" value="P:DNA repair"/>
    <property type="evidence" value="ECO:0007669"/>
    <property type="project" value="UniProtKB-KW"/>
</dbReference>
<protein>
    <recommendedName>
        <fullName evidence="12">RuvB-like helicase</fullName>
        <ecNumber evidence="12">3.6.4.12</ecNumber>
    </recommendedName>
</protein>
<dbReference type="Pfam" id="PF06068">
    <property type="entry name" value="TIP49"/>
    <property type="match status" value="1"/>
</dbReference>
<dbReference type="EMBL" id="LRBP01000030">
    <property type="protein sequence ID" value="OII71283.1"/>
    <property type="molecule type" value="Genomic_DNA"/>
</dbReference>
<dbReference type="Gene3D" id="3.40.50.300">
    <property type="entry name" value="P-loop containing nucleotide triphosphate hydrolases"/>
    <property type="match status" value="1"/>
</dbReference>
<feature type="domain" description="AAA+ ATPase" evidence="13">
    <location>
        <begin position="65"/>
        <end position="356"/>
    </location>
</feature>
<dbReference type="Gene3D" id="2.40.50.360">
    <property type="entry name" value="RuvB-like helicase, domain II"/>
    <property type="match status" value="1"/>
</dbReference>
<keyword evidence="8 12" id="KW-0805">Transcription regulation</keyword>
<dbReference type="InterPro" id="IPR010339">
    <property type="entry name" value="TIP49_P-loop"/>
</dbReference>
<dbReference type="GO" id="GO:0016887">
    <property type="term" value="F:ATP hydrolysis activity"/>
    <property type="evidence" value="ECO:0007669"/>
    <property type="project" value="RHEA"/>
</dbReference>
<comment type="subcellular location">
    <subcellularLocation>
        <location evidence="1">Nucleus</location>
    </subcellularLocation>
</comment>
<dbReference type="OrthoDB" id="10060499at2759"/>
<evidence type="ECO:0000256" key="4">
    <source>
        <dbReference type="ARBA" id="ARBA00022763"/>
    </source>
</evidence>
<keyword evidence="10" id="KW-0234">DNA repair</keyword>
<keyword evidence="11 12" id="KW-0539">Nucleus</keyword>
<dbReference type="SUPFAM" id="SSF52540">
    <property type="entry name" value="P-loop containing nucleoside triphosphate hydrolases"/>
    <property type="match status" value="1"/>
</dbReference>
<dbReference type="InterPro" id="IPR027417">
    <property type="entry name" value="P-loop_NTPase"/>
</dbReference>
<evidence type="ECO:0000256" key="3">
    <source>
        <dbReference type="ARBA" id="ARBA00022741"/>
    </source>
</evidence>
<dbReference type="EC" id="3.6.4.12" evidence="12"/>
<dbReference type="VEuPathDB" id="CryptoDB:cubi_01758"/>
<dbReference type="GO" id="GO:0003678">
    <property type="term" value="F:DNA helicase activity"/>
    <property type="evidence" value="ECO:0007669"/>
    <property type="project" value="UniProtKB-EC"/>
</dbReference>
<comment type="catalytic activity">
    <reaction evidence="12">
        <text>ATP + H2O = ADP + phosphate + H(+)</text>
        <dbReference type="Rhea" id="RHEA:13065"/>
        <dbReference type="ChEBI" id="CHEBI:15377"/>
        <dbReference type="ChEBI" id="CHEBI:15378"/>
        <dbReference type="ChEBI" id="CHEBI:30616"/>
        <dbReference type="ChEBI" id="CHEBI:43474"/>
        <dbReference type="ChEBI" id="CHEBI:456216"/>
        <dbReference type="EC" id="3.6.4.12"/>
    </reaction>
</comment>
<reference evidence="14 15" key="1">
    <citation type="submission" date="2016-10" db="EMBL/GenBank/DDBJ databases">
        <title>Reductive evolution of mitochondrial metabolism and differential evolution of invasion-related proteins in Cryptosporidium.</title>
        <authorList>
            <person name="Liu S."/>
            <person name="Roellig D.M."/>
            <person name="Guo Y."/>
            <person name="Li N."/>
            <person name="Frace M.A."/>
            <person name="Tang K."/>
            <person name="Zhang L."/>
            <person name="Feng Y."/>
            <person name="Xiao L."/>
        </authorList>
    </citation>
    <scope>NUCLEOTIDE SEQUENCE [LARGE SCALE GENOMIC DNA]</scope>
    <source>
        <strain evidence="14">39726</strain>
    </source>
</reference>
<accession>A0A1J4MCS0</accession>
<evidence type="ECO:0000256" key="8">
    <source>
        <dbReference type="ARBA" id="ARBA00023015"/>
    </source>
</evidence>
<dbReference type="Pfam" id="PF17856">
    <property type="entry name" value="TIP49_C"/>
    <property type="match status" value="1"/>
</dbReference>
<dbReference type="InterPro" id="IPR027238">
    <property type="entry name" value="RuvB-like"/>
</dbReference>
<gene>
    <name evidence="14" type="ORF">cubi_01758</name>
</gene>
<dbReference type="InterPro" id="IPR042487">
    <property type="entry name" value="RuvBL1/2_DNA/RNA_bd_dom"/>
</dbReference>
<comment type="caution">
    <text evidence="14">The sequence shown here is derived from an EMBL/GenBank/DDBJ whole genome shotgun (WGS) entry which is preliminary data.</text>
</comment>
<comment type="similarity">
    <text evidence="2 12">Belongs to the RuvB family.</text>
</comment>
<keyword evidence="4" id="KW-0227">DNA damage</keyword>
<sequence length="488" mass="54639">MIDPKIAEIKEFQRLERIGAHSHIRGLGLNDALDARYSSDGMVGQKLARRAAGIIVRMIKQGKIAGRAILLSGQPGTGKTAIAMAIAKAIGNDTPFTHISASEVFSLEMNKTEALRQALRRSIGVRIKEEIDVIEGEVAELEIDRSNSTGVKVGRMALRSTDMETVYDIGSKMIESLQAENIVAGDVISINKSSGKITKLGRSFTRSKDYDAVGYQTRFIACPEGELQKKREVVHNVTLHDIDVINSRSQGFLALFAGDTGEIKPEVRAQIDEKVAEWKEESRAEIIHGVLFIDEVHMLDVECFSFLNKALEEETSPILIMASNRGITKIRGTDYKSPHGIPIDLLDRCLIIPTIPYSEEDVKKIIQERASEEDLKLTENAYQILTRIAMDTSLRYSLHLLTVSQVLANRKKKEEIDIDEIKKAYSLFIDVKRSTQYLIDYQQEYLFSEIESSNNNEIKSKDNDDCTMQDNNQGLVPDTAVQEKMTLM</sequence>
<evidence type="ECO:0000256" key="7">
    <source>
        <dbReference type="ARBA" id="ARBA00022840"/>
    </source>
</evidence>
<dbReference type="FunFam" id="1.10.8.60:FF:000010">
    <property type="entry name" value="RuvB-like helicase"/>
    <property type="match status" value="1"/>
</dbReference>
<evidence type="ECO:0000256" key="12">
    <source>
        <dbReference type="RuleBase" id="RU363048"/>
    </source>
</evidence>
<proteinExistence type="inferred from homology"/>
<dbReference type="Gene3D" id="1.10.8.60">
    <property type="match status" value="1"/>
</dbReference>
<dbReference type="InterPro" id="IPR041048">
    <property type="entry name" value="RuvB-like_C"/>
</dbReference>
<evidence type="ECO:0000313" key="14">
    <source>
        <dbReference type="EMBL" id="OII71283.1"/>
    </source>
</evidence>
<evidence type="ECO:0000256" key="5">
    <source>
        <dbReference type="ARBA" id="ARBA00022801"/>
    </source>
</evidence>
<name>A0A1J4MCS0_9CRYT</name>
<keyword evidence="9 12" id="KW-0804">Transcription</keyword>
<dbReference type="GeneID" id="39978549"/>
<dbReference type="PANTHER" id="PTHR11093">
    <property type="entry name" value="RUVB-RELATED REPTIN AND PONTIN"/>
    <property type="match status" value="1"/>
</dbReference>
<evidence type="ECO:0000256" key="6">
    <source>
        <dbReference type="ARBA" id="ARBA00022806"/>
    </source>
</evidence>
<evidence type="ECO:0000256" key="2">
    <source>
        <dbReference type="ARBA" id="ARBA00007519"/>
    </source>
</evidence>
<keyword evidence="7 12" id="KW-0067">ATP-binding</keyword>
<organism evidence="14 15">
    <name type="scientific">Cryptosporidium ubiquitum</name>
    <dbReference type="NCBI Taxonomy" id="857276"/>
    <lineage>
        <taxon>Eukaryota</taxon>
        <taxon>Sar</taxon>
        <taxon>Alveolata</taxon>
        <taxon>Apicomplexa</taxon>
        <taxon>Conoidasida</taxon>
        <taxon>Coccidia</taxon>
        <taxon>Eucoccidiorida</taxon>
        <taxon>Eimeriorina</taxon>
        <taxon>Cryptosporidiidae</taxon>
        <taxon>Cryptosporidium</taxon>
    </lineage>
</organism>
<evidence type="ECO:0000256" key="9">
    <source>
        <dbReference type="ARBA" id="ARBA00023163"/>
    </source>
</evidence>
<dbReference type="InterPro" id="IPR003593">
    <property type="entry name" value="AAA+_ATPase"/>
</dbReference>
<evidence type="ECO:0000256" key="1">
    <source>
        <dbReference type="ARBA" id="ARBA00004123"/>
    </source>
</evidence>
<dbReference type="GO" id="GO:0005524">
    <property type="term" value="F:ATP binding"/>
    <property type="evidence" value="ECO:0007669"/>
    <property type="project" value="UniProtKB-KW"/>
</dbReference>
<keyword evidence="5 12" id="KW-0378">Hydrolase</keyword>
<dbReference type="SMART" id="SM00382">
    <property type="entry name" value="AAA"/>
    <property type="match status" value="1"/>
</dbReference>
<dbReference type="RefSeq" id="XP_028873154.1">
    <property type="nucleotide sequence ID" value="XM_029018770.1"/>
</dbReference>
<dbReference type="GO" id="GO:0005634">
    <property type="term" value="C:nucleus"/>
    <property type="evidence" value="ECO:0007669"/>
    <property type="project" value="UniProtKB-SubCell"/>
</dbReference>
<keyword evidence="3 12" id="KW-0547">Nucleotide-binding</keyword>
<dbReference type="AlphaFoldDB" id="A0A1J4MCS0"/>
<dbReference type="FunFam" id="3.40.50.300:FF:002221">
    <property type="entry name" value="RuvB-like 2"/>
    <property type="match status" value="2"/>
</dbReference>
<dbReference type="FunFam" id="2.40.50.360:FF:000002">
    <property type="entry name" value="RuvB-like helicase"/>
    <property type="match status" value="1"/>
</dbReference>
<dbReference type="Proteomes" id="UP000186176">
    <property type="component" value="Unassembled WGS sequence"/>
</dbReference>
<evidence type="ECO:0000256" key="10">
    <source>
        <dbReference type="ARBA" id="ARBA00023204"/>
    </source>
</evidence>
<evidence type="ECO:0000259" key="13">
    <source>
        <dbReference type="SMART" id="SM00382"/>
    </source>
</evidence>
<evidence type="ECO:0000256" key="11">
    <source>
        <dbReference type="ARBA" id="ARBA00023242"/>
    </source>
</evidence>
<keyword evidence="15" id="KW-1185">Reference proteome</keyword>